<evidence type="ECO:0000313" key="4">
    <source>
        <dbReference type="EMBL" id="KAK9920736.1"/>
    </source>
</evidence>
<evidence type="ECO:0000256" key="1">
    <source>
        <dbReference type="ARBA" id="ARBA00007381"/>
    </source>
</evidence>
<comment type="similarity">
    <text evidence="1">Belongs to the heat shock protein 70 family.</text>
</comment>
<organism evidence="4 5">
    <name type="scientific">Rubus argutus</name>
    <name type="common">Southern blackberry</name>
    <dbReference type="NCBI Taxonomy" id="59490"/>
    <lineage>
        <taxon>Eukaryota</taxon>
        <taxon>Viridiplantae</taxon>
        <taxon>Streptophyta</taxon>
        <taxon>Embryophyta</taxon>
        <taxon>Tracheophyta</taxon>
        <taxon>Spermatophyta</taxon>
        <taxon>Magnoliopsida</taxon>
        <taxon>eudicotyledons</taxon>
        <taxon>Gunneridae</taxon>
        <taxon>Pentapetalae</taxon>
        <taxon>rosids</taxon>
        <taxon>fabids</taxon>
        <taxon>Rosales</taxon>
        <taxon>Rosaceae</taxon>
        <taxon>Rosoideae</taxon>
        <taxon>Rosoideae incertae sedis</taxon>
        <taxon>Rubus</taxon>
    </lineage>
</organism>
<comment type="caution">
    <text evidence="4">The sequence shown here is derived from an EMBL/GenBank/DDBJ whole genome shotgun (WGS) entry which is preliminary data.</text>
</comment>
<gene>
    <name evidence="4" type="ORF">M0R45_029282</name>
</gene>
<proteinExistence type="inferred from homology"/>
<dbReference type="InterPro" id="IPR018181">
    <property type="entry name" value="Heat_shock_70_CS"/>
</dbReference>
<reference evidence="4 5" key="1">
    <citation type="journal article" date="2023" name="G3 (Bethesda)">
        <title>A chromosome-length genome assembly and annotation of blackberry (Rubus argutus, cv. 'Hillquist').</title>
        <authorList>
            <person name="Bruna T."/>
            <person name="Aryal R."/>
            <person name="Dudchenko O."/>
            <person name="Sargent D.J."/>
            <person name="Mead D."/>
            <person name="Buti M."/>
            <person name="Cavallini A."/>
            <person name="Hytonen T."/>
            <person name="Andres J."/>
            <person name="Pham M."/>
            <person name="Weisz D."/>
            <person name="Mascagni F."/>
            <person name="Usai G."/>
            <person name="Natali L."/>
            <person name="Bassil N."/>
            <person name="Fernandez G.E."/>
            <person name="Lomsadze A."/>
            <person name="Armour M."/>
            <person name="Olukolu B."/>
            <person name="Poorten T."/>
            <person name="Britton C."/>
            <person name="Davik J."/>
            <person name="Ashrafi H."/>
            <person name="Aiden E.L."/>
            <person name="Borodovsky M."/>
            <person name="Worthington M."/>
        </authorList>
    </citation>
    <scope>NUCLEOTIDE SEQUENCE [LARGE SCALE GENOMIC DNA]</scope>
    <source>
        <strain evidence="4">PI 553951</strain>
    </source>
</reference>
<dbReference type="PRINTS" id="PR00301">
    <property type="entry name" value="HEATSHOCK70"/>
</dbReference>
<dbReference type="GO" id="GO:0140662">
    <property type="term" value="F:ATP-dependent protein folding chaperone"/>
    <property type="evidence" value="ECO:0007669"/>
    <property type="project" value="InterPro"/>
</dbReference>
<protein>
    <recommendedName>
        <fullName evidence="6">Heat shock protein 70</fullName>
    </recommendedName>
</protein>
<dbReference type="Gene3D" id="3.30.420.40">
    <property type="match status" value="1"/>
</dbReference>
<accession>A0AAW1WA30</accession>
<keyword evidence="3" id="KW-0067">ATP-binding</keyword>
<keyword evidence="2" id="KW-0547">Nucleotide-binding</keyword>
<dbReference type="InterPro" id="IPR043129">
    <property type="entry name" value="ATPase_NBD"/>
</dbReference>
<evidence type="ECO:0000256" key="3">
    <source>
        <dbReference type="ARBA" id="ARBA00022840"/>
    </source>
</evidence>
<evidence type="ECO:0000313" key="5">
    <source>
        <dbReference type="Proteomes" id="UP001457282"/>
    </source>
</evidence>
<evidence type="ECO:0008006" key="6">
    <source>
        <dbReference type="Google" id="ProtNLM"/>
    </source>
</evidence>
<dbReference type="PROSITE" id="PS00297">
    <property type="entry name" value="HSP70_1"/>
    <property type="match status" value="1"/>
</dbReference>
<dbReference type="Proteomes" id="UP001457282">
    <property type="component" value="Unassembled WGS sequence"/>
</dbReference>
<dbReference type="PANTHER" id="PTHR19375">
    <property type="entry name" value="HEAT SHOCK PROTEIN 70KDA"/>
    <property type="match status" value="1"/>
</dbReference>
<dbReference type="AlphaFoldDB" id="A0AAW1WA30"/>
<dbReference type="EMBL" id="JBEDUW010000006">
    <property type="protein sequence ID" value="KAK9920736.1"/>
    <property type="molecule type" value="Genomic_DNA"/>
</dbReference>
<dbReference type="Pfam" id="PF00012">
    <property type="entry name" value="HSP70"/>
    <property type="match status" value="1"/>
</dbReference>
<name>A0AAW1WA30_RUBAR</name>
<evidence type="ECO:0000256" key="2">
    <source>
        <dbReference type="ARBA" id="ARBA00022741"/>
    </source>
</evidence>
<dbReference type="SUPFAM" id="SSF53067">
    <property type="entry name" value="Actin-like ATPase domain"/>
    <property type="match status" value="1"/>
</dbReference>
<keyword evidence="5" id="KW-1185">Reference proteome</keyword>
<sequence length="75" mass="8183">MAGEEKGQAIGIDLGTTYSCVAVWQHDHVEIIVNDQGNWTTPYVAFNDTERLVGDAAFNLVIKNPTNSIFGRVSS</sequence>
<dbReference type="FunFam" id="3.30.420.40:FF:000028">
    <property type="entry name" value="heat shock 70 kDa protein-like"/>
    <property type="match status" value="1"/>
</dbReference>
<dbReference type="GO" id="GO:0005524">
    <property type="term" value="F:ATP binding"/>
    <property type="evidence" value="ECO:0007669"/>
    <property type="project" value="UniProtKB-KW"/>
</dbReference>
<dbReference type="InterPro" id="IPR013126">
    <property type="entry name" value="Hsp_70_fam"/>
</dbReference>